<sequence>MDLRLLVRKDAEDYELNIGKYSSLFVNYTTNERALIQPLIDFFQPRSKGKNDVRVYDIVNEYEELASSRYHALMFTNDILLEETKLGSKSLLKGQVKQNLLNNVEADGYINNINVLIEDLIEQSISELPVRPRLLTYDSLIKLLEIDLGSDMLGETNHFMHQNKLLLPILNKYLVNNLKQPGIVFFFYPETYLSPKEQTEMHQLLQIFSENIPVFVITKSKQFLSDELIGMNYFIRNNQIFTNEFIEELEWNSPVNYDFSDLENRAVTLFHRFADVLELNPTISNYTDADVVLFTSIDLFVIVSLLFRMKYDFELNVDESSIDAPVYKYIVDIYEKI</sequence>
<evidence type="ECO:0000313" key="2">
    <source>
        <dbReference type="Proteomes" id="UP000198694"/>
    </source>
</evidence>
<keyword evidence="2" id="KW-1185">Reference proteome</keyword>
<evidence type="ECO:0000313" key="1">
    <source>
        <dbReference type="EMBL" id="SDK46883.1"/>
    </source>
</evidence>
<dbReference type="EMBL" id="FNFL01000007">
    <property type="protein sequence ID" value="SDK46883.1"/>
    <property type="molecule type" value="Genomic_DNA"/>
</dbReference>
<dbReference type="STRING" id="407036.SAMN05216243_3257"/>
<dbReference type="OrthoDB" id="2963047at2"/>
<reference evidence="1 2" key="1">
    <citation type="submission" date="2016-10" db="EMBL/GenBank/DDBJ databases">
        <authorList>
            <person name="de Groot N.N."/>
        </authorList>
    </citation>
    <scope>NUCLEOTIDE SEQUENCE [LARGE SCALE GENOMIC DNA]</scope>
    <source>
        <strain evidence="1 2">CGMCC 1.6502</strain>
    </source>
</reference>
<gene>
    <name evidence="1" type="ORF">SAMN05216243_3257</name>
</gene>
<accession>A0A1G9C5C8</accession>
<proteinExistence type="predicted"/>
<dbReference type="RefSeq" id="WP_093216410.1">
    <property type="nucleotide sequence ID" value="NZ_FNFL01000007.1"/>
</dbReference>
<organism evidence="1 2">
    <name type="scientific">Sediminibacillus albus</name>
    <dbReference type="NCBI Taxonomy" id="407036"/>
    <lineage>
        <taxon>Bacteria</taxon>
        <taxon>Bacillati</taxon>
        <taxon>Bacillota</taxon>
        <taxon>Bacilli</taxon>
        <taxon>Bacillales</taxon>
        <taxon>Bacillaceae</taxon>
        <taxon>Sediminibacillus</taxon>
    </lineage>
</organism>
<protein>
    <submittedName>
        <fullName evidence="1">Uncharacterized protein</fullName>
    </submittedName>
</protein>
<name>A0A1G9C5C8_9BACI</name>
<dbReference type="AlphaFoldDB" id="A0A1G9C5C8"/>
<dbReference type="Proteomes" id="UP000198694">
    <property type="component" value="Unassembled WGS sequence"/>
</dbReference>